<gene>
    <name evidence="1" type="ordered locus">Tcr_0697</name>
</gene>
<dbReference type="InterPro" id="IPR019289">
    <property type="entry name" value="Phage_tail_E/E"/>
</dbReference>
<dbReference type="AlphaFoldDB" id="Q31HT0"/>
<reference evidence="1" key="1">
    <citation type="submission" date="2006-07" db="EMBL/GenBank/DDBJ databases">
        <title>Complete sequence of Thiomicrospira crunogena XCL-2.</title>
        <authorList>
            <consortium name="US DOE Joint Genome Institute"/>
            <person name="Copeland A."/>
            <person name="Lucas S."/>
            <person name="Lapidus A."/>
            <person name="Barry K."/>
            <person name="Detter J.C."/>
            <person name="Glavina del Rio T."/>
            <person name="Hammon N."/>
            <person name="Israni S."/>
            <person name="Dalin E."/>
            <person name="Tice H."/>
            <person name="Pitluck S."/>
            <person name="Chain P."/>
            <person name="Malfatti S."/>
            <person name="Shin M."/>
            <person name="Vergez L."/>
            <person name="Schmutz J."/>
            <person name="Larimer F."/>
            <person name="Land M."/>
            <person name="Hauser L."/>
            <person name="Kyrpides N."/>
            <person name="Lykidis A."/>
            <person name="Scott K.M."/>
            <person name="Sievert S."/>
            <person name="Kerfeld C."/>
            <person name="Freyermuth S."/>
            <person name="Dobrinski K."/>
            <person name="Boller A."/>
            <person name="Fitzpatrick K."/>
            <person name="Thoma P."/>
            <person name="Moore J."/>
            <person name="Richardson P."/>
        </authorList>
    </citation>
    <scope>NUCLEOTIDE SEQUENCE</scope>
    <source>
        <strain evidence="1">XCL-2</strain>
    </source>
</reference>
<dbReference type="EMBL" id="CP000109">
    <property type="protein sequence ID" value="ABB41293.1"/>
    <property type="molecule type" value="Genomic_DNA"/>
</dbReference>
<dbReference type="STRING" id="317025.Tcr_0697"/>
<dbReference type="HOGENOM" id="CLU_2792703_0_0_6"/>
<name>Q31HT0_HYDCU</name>
<evidence type="ECO:0000313" key="1">
    <source>
        <dbReference type="EMBL" id="ABB41293.1"/>
    </source>
</evidence>
<evidence type="ECO:0008006" key="2">
    <source>
        <dbReference type="Google" id="ProtNLM"/>
    </source>
</evidence>
<accession>Q31HT0</accession>
<dbReference type="KEGG" id="tcx:Tcr_0697"/>
<sequence length="68" mass="7666">MDGATELKELKYRRPLANDLIAMDEHEGHMNRTKVMICQLTDLPPDVIGSMDGKDFLDFGEILQGFLA</sequence>
<dbReference type="Pfam" id="PF10109">
    <property type="entry name" value="Phage_TAC_7"/>
    <property type="match status" value="1"/>
</dbReference>
<organism evidence="1">
    <name type="scientific">Hydrogenovibrio crunogenus (strain DSM 25203 / XCL-2)</name>
    <name type="common">Thiomicrospira crunogena</name>
    <dbReference type="NCBI Taxonomy" id="317025"/>
    <lineage>
        <taxon>Bacteria</taxon>
        <taxon>Pseudomonadati</taxon>
        <taxon>Pseudomonadota</taxon>
        <taxon>Gammaproteobacteria</taxon>
        <taxon>Thiotrichales</taxon>
        <taxon>Piscirickettsiaceae</taxon>
        <taxon>Hydrogenovibrio</taxon>
    </lineage>
</organism>
<protein>
    <recommendedName>
        <fullName evidence="2">Phage tail assembly protein</fullName>
    </recommendedName>
</protein>
<proteinExistence type="predicted"/>